<dbReference type="PANTHER" id="PTHR33101:SF14">
    <property type="entry name" value="ROP GUANINE NUCLEOTIDE EXCHANGE FACTOR 7"/>
    <property type="match status" value="1"/>
</dbReference>
<dbReference type="EMBL" id="BAABME010004578">
    <property type="protein sequence ID" value="GAA0162868.1"/>
    <property type="molecule type" value="Genomic_DNA"/>
</dbReference>
<feature type="region of interest" description="Disordered" evidence="3">
    <location>
        <begin position="431"/>
        <end position="480"/>
    </location>
</feature>
<accession>A0AAV3QI81</accession>
<dbReference type="InterPro" id="IPR038937">
    <property type="entry name" value="RopGEF"/>
</dbReference>
<name>A0AAV3QI81_LITER</name>
<feature type="domain" description="PRONE" evidence="4">
    <location>
        <begin position="1"/>
        <end position="367"/>
    </location>
</feature>
<evidence type="ECO:0000256" key="3">
    <source>
        <dbReference type="SAM" id="MobiDB-lite"/>
    </source>
</evidence>
<reference evidence="5 6" key="1">
    <citation type="submission" date="2024-01" db="EMBL/GenBank/DDBJ databases">
        <title>The complete chloroplast genome sequence of Lithospermum erythrorhizon: insights into the phylogenetic relationship among Boraginaceae species and the maternal lineages of purple gromwells.</title>
        <authorList>
            <person name="Okada T."/>
            <person name="Watanabe K."/>
        </authorList>
    </citation>
    <scope>NUCLEOTIDE SEQUENCE [LARGE SCALE GENOMIC DNA]</scope>
</reference>
<dbReference type="Proteomes" id="UP001454036">
    <property type="component" value="Unassembled WGS sequence"/>
</dbReference>
<feature type="compositionally biased region" description="Low complexity" evidence="3">
    <location>
        <begin position="452"/>
        <end position="467"/>
    </location>
</feature>
<dbReference type="AlphaFoldDB" id="A0AAV3QI81"/>
<dbReference type="GO" id="GO:0005085">
    <property type="term" value="F:guanyl-nucleotide exchange factor activity"/>
    <property type="evidence" value="ECO:0007669"/>
    <property type="project" value="UniProtKB-UniRule"/>
</dbReference>
<evidence type="ECO:0000313" key="5">
    <source>
        <dbReference type="EMBL" id="GAA0162868.1"/>
    </source>
</evidence>
<dbReference type="FunFam" id="1.20.58.2010:FF:000003">
    <property type="entry name" value="Rop guanine nucleotide exchange factor 14"/>
    <property type="match status" value="1"/>
</dbReference>
<dbReference type="Pfam" id="PF03759">
    <property type="entry name" value="PRONE"/>
    <property type="match status" value="1"/>
</dbReference>
<dbReference type="PANTHER" id="PTHR33101">
    <property type="entry name" value="ROP GUANINE NUCLEOTIDE EXCHANGE FACTOR 1"/>
    <property type="match status" value="1"/>
</dbReference>
<dbReference type="Gene3D" id="1.20.58.2010">
    <property type="entry name" value="PRONE domain, subdomain 1"/>
    <property type="match status" value="2"/>
</dbReference>
<dbReference type="InterPro" id="IPR005512">
    <property type="entry name" value="PRONE_dom"/>
</dbReference>
<dbReference type="FunFam" id="1.20.58.2010:FF:000001">
    <property type="entry name" value="Rop guanine nucleotide exchange factor 14"/>
    <property type="match status" value="1"/>
</dbReference>
<evidence type="ECO:0000259" key="4">
    <source>
        <dbReference type="PROSITE" id="PS51334"/>
    </source>
</evidence>
<keyword evidence="1 2" id="KW-0344">Guanine-nucleotide releasing factor</keyword>
<keyword evidence="6" id="KW-1185">Reference proteome</keyword>
<proteinExistence type="predicted"/>
<sequence length="480" mass="53917">MMKERFAKLLLGEDMSGCGNGVCTALALSNAITNLCASIFGQIWRLVPLPVEKKSMWRREIEWLISISDQIVELIPSLQTFPDGSKIEVMTSRPRSDLYINLPALRKLDNMLLEILDSFEKTEFWYADQGVSSPDSCSRKPIQNQEDKWWLPVPQVPDCGISDDARKHLQYCRDCTNQILKAAMAINGNTLGEMKVPTSYLEALPKNARASLGDLIHRYINSDQFSPEYLLECLDVSSEIQTLDIANRVEAAIYIWRHRTNSKPPNSTNKPKSKSSWEMVKDLVKDADKSEHLVHRAKSLLLCLKQRFPDLRQTTLDMNKIQYNKDVGKSILESYSRVLESLAFNIVARIDDLFYVDDLARQSKQRISVSVAGIIASNCDGIPLSLPAERTPYKTALSSPTSSPVKKLSSPLLGFGVKKLLTAYMMNTPKVKSSGNETRSLELLSSDDTLASETTRSSNYSTNSSESFMSKTSYKEENKG</sequence>
<dbReference type="PROSITE" id="PS51334">
    <property type="entry name" value="PRONE"/>
    <property type="match status" value="1"/>
</dbReference>
<comment type="caution">
    <text evidence="5">The sequence shown here is derived from an EMBL/GenBank/DDBJ whole genome shotgun (WGS) entry which is preliminary data.</text>
</comment>
<evidence type="ECO:0000256" key="1">
    <source>
        <dbReference type="ARBA" id="ARBA00022658"/>
    </source>
</evidence>
<evidence type="ECO:0000313" key="6">
    <source>
        <dbReference type="Proteomes" id="UP001454036"/>
    </source>
</evidence>
<gene>
    <name evidence="5" type="ORF">LIER_18868</name>
</gene>
<protein>
    <submittedName>
        <fullName evidence="5">Guanyl-nucleotide exchange factor</fullName>
    </submittedName>
</protein>
<organism evidence="5 6">
    <name type="scientific">Lithospermum erythrorhizon</name>
    <name type="common">Purple gromwell</name>
    <name type="synonym">Lithospermum officinale var. erythrorhizon</name>
    <dbReference type="NCBI Taxonomy" id="34254"/>
    <lineage>
        <taxon>Eukaryota</taxon>
        <taxon>Viridiplantae</taxon>
        <taxon>Streptophyta</taxon>
        <taxon>Embryophyta</taxon>
        <taxon>Tracheophyta</taxon>
        <taxon>Spermatophyta</taxon>
        <taxon>Magnoliopsida</taxon>
        <taxon>eudicotyledons</taxon>
        <taxon>Gunneridae</taxon>
        <taxon>Pentapetalae</taxon>
        <taxon>asterids</taxon>
        <taxon>lamiids</taxon>
        <taxon>Boraginales</taxon>
        <taxon>Boraginaceae</taxon>
        <taxon>Boraginoideae</taxon>
        <taxon>Lithospermeae</taxon>
        <taxon>Lithospermum</taxon>
    </lineage>
</organism>
<evidence type="ECO:0000256" key="2">
    <source>
        <dbReference type="PROSITE-ProRule" id="PRU00663"/>
    </source>
</evidence>